<comment type="caution">
    <text evidence="1">The sequence shown here is derived from an EMBL/GenBank/DDBJ whole genome shotgun (WGS) entry which is preliminary data.</text>
</comment>
<reference evidence="1" key="1">
    <citation type="submission" date="2020-10" db="EMBL/GenBank/DDBJ databases">
        <authorList>
            <person name="Gilroy R."/>
        </authorList>
    </citation>
    <scope>NUCLEOTIDE SEQUENCE</scope>
    <source>
        <strain evidence="1">10532</strain>
    </source>
</reference>
<reference evidence="1" key="2">
    <citation type="journal article" date="2021" name="PeerJ">
        <title>Extensive microbial diversity within the chicken gut microbiome revealed by metagenomics and culture.</title>
        <authorList>
            <person name="Gilroy R."/>
            <person name="Ravi A."/>
            <person name="Getino M."/>
            <person name="Pursley I."/>
            <person name="Horton D.L."/>
            <person name="Alikhan N.F."/>
            <person name="Baker D."/>
            <person name="Gharbi K."/>
            <person name="Hall N."/>
            <person name="Watson M."/>
            <person name="Adriaenssens E.M."/>
            <person name="Foster-Nyarko E."/>
            <person name="Jarju S."/>
            <person name="Secka A."/>
            <person name="Antonio M."/>
            <person name="Oren A."/>
            <person name="Chaudhuri R.R."/>
            <person name="La Ragione R."/>
            <person name="Hildebrand F."/>
            <person name="Pallen M.J."/>
        </authorList>
    </citation>
    <scope>NUCLEOTIDE SEQUENCE</scope>
    <source>
        <strain evidence="1">10532</strain>
    </source>
</reference>
<organism evidence="1 2">
    <name type="scientific">Candidatus Gallitreponema excrementavium</name>
    <dbReference type="NCBI Taxonomy" id="2840840"/>
    <lineage>
        <taxon>Bacteria</taxon>
        <taxon>Pseudomonadati</taxon>
        <taxon>Spirochaetota</taxon>
        <taxon>Spirochaetia</taxon>
        <taxon>Spirochaetales</taxon>
        <taxon>Candidatus Gallitreponema</taxon>
    </lineage>
</organism>
<evidence type="ECO:0000313" key="2">
    <source>
        <dbReference type="Proteomes" id="UP000823638"/>
    </source>
</evidence>
<accession>A0A9D9HPH9</accession>
<protein>
    <submittedName>
        <fullName evidence="1">Uncharacterized protein</fullName>
    </submittedName>
</protein>
<dbReference type="Proteomes" id="UP000823638">
    <property type="component" value="Unassembled WGS sequence"/>
</dbReference>
<proteinExistence type="predicted"/>
<sequence>MDVIVFVGLNNFMDDFMDGMFSNDVSNGEIKKLLERILTRFENWRIEVERNPNPHMVHQLKNLVTIVDNVSSVVEEKKSYSYKQLASQMALMMKDAADLNLAITESLKADDSIDEKESLKIKQLLMSMIENSLGLMQIIQGSFGATTGIPLSGEKNNLLDAGMESR</sequence>
<evidence type="ECO:0000313" key="1">
    <source>
        <dbReference type="EMBL" id="MBO8457731.1"/>
    </source>
</evidence>
<dbReference type="EMBL" id="JADIMM010000075">
    <property type="protein sequence ID" value="MBO8457731.1"/>
    <property type="molecule type" value="Genomic_DNA"/>
</dbReference>
<dbReference type="AlphaFoldDB" id="A0A9D9HPH9"/>
<gene>
    <name evidence="1" type="ORF">IAA81_05835</name>
</gene>
<name>A0A9D9HPH9_9SPIR</name>